<proteinExistence type="predicted"/>
<evidence type="ECO:0000313" key="2">
    <source>
        <dbReference type="EMBL" id="STO57694.1"/>
    </source>
</evidence>
<gene>
    <name evidence="2" type="ORF">NCTC11645_02087</name>
</gene>
<dbReference type="InterPro" id="IPR038483">
    <property type="entry name" value="YcfL-like_sf"/>
</dbReference>
<dbReference type="Pfam" id="PF07233">
    <property type="entry name" value="DUF1425"/>
    <property type="match status" value="1"/>
</dbReference>
<accession>A0A377HNM4</accession>
<dbReference type="InterPro" id="IPR010824">
    <property type="entry name" value="DUF1425"/>
</dbReference>
<dbReference type="STRING" id="673.AL542_16080"/>
<sequence length="131" mass="14304">MKYAAMLFSATMLLTGCANTTTGLSIDSSNQNVVLGNSVLAQNLEFGNAKSSMVNGRLLAQVMVTNKSDKSQNLQYRFNWYDAQGLEVDSGRSPWRQFVVYGGQSVTLQGAALNPDAKNFRVSLRNISDNN</sequence>
<feature type="chain" id="PRO_5016911663" evidence="1">
    <location>
        <begin position="21"/>
        <end position="131"/>
    </location>
</feature>
<reference evidence="2 3" key="1">
    <citation type="submission" date="2018-06" db="EMBL/GenBank/DDBJ databases">
        <authorList>
            <consortium name="Pathogen Informatics"/>
            <person name="Doyle S."/>
        </authorList>
    </citation>
    <scope>NUCLEOTIDE SEQUENCE [LARGE SCALE GENOMIC DNA]</scope>
    <source>
        <strain evidence="2 3">NCTC11645</strain>
    </source>
</reference>
<protein>
    <submittedName>
        <fullName evidence="2">Predicted periplasmic lipoprotein</fullName>
    </submittedName>
</protein>
<evidence type="ECO:0000256" key="1">
    <source>
        <dbReference type="SAM" id="SignalP"/>
    </source>
</evidence>
<dbReference type="RefSeq" id="WP_005505112.1">
    <property type="nucleotide sequence ID" value="NZ_CABMOB010000001.1"/>
</dbReference>
<feature type="signal peptide" evidence="1">
    <location>
        <begin position="1"/>
        <end position="20"/>
    </location>
</feature>
<organism evidence="2 3">
    <name type="scientific">Grimontia hollisae</name>
    <name type="common">Vibrio hollisae</name>
    <dbReference type="NCBI Taxonomy" id="673"/>
    <lineage>
        <taxon>Bacteria</taxon>
        <taxon>Pseudomonadati</taxon>
        <taxon>Pseudomonadota</taxon>
        <taxon>Gammaproteobacteria</taxon>
        <taxon>Vibrionales</taxon>
        <taxon>Vibrionaceae</taxon>
        <taxon>Grimontia</taxon>
    </lineage>
</organism>
<dbReference type="Gene3D" id="2.60.40.3230">
    <property type="match status" value="1"/>
</dbReference>
<keyword evidence="2" id="KW-0449">Lipoprotein</keyword>
<dbReference type="GeneID" id="58897467"/>
<keyword evidence="1" id="KW-0732">Signal</keyword>
<dbReference type="PROSITE" id="PS51257">
    <property type="entry name" value="PROKAR_LIPOPROTEIN"/>
    <property type="match status" value="1"/>
</dbReference>
<dbReference type="KEGG" id="gho:AL542_16080"/>
<dbReference type="AlphaFoldDB" id="A0A377HNM4"/>
<dbReference type="EMBL" id="UGHD01000002">
    <property type="protein sequence ID" value="STO57694.1"/>
    <property type="molecule type" value="Genomic_DNA"/>
</dbReference>
<dbReference type="CDD" id="cd09030">
    <property type="entry name" value="DUF1425"/>
    <property type="match status" value="1"/>
</dbReference>
<dbReference type="Proteomes" id="UP000254512">
    <property type="component" value="Unassembled WGS sequence"/>
</dbReference>
<name>A0A377HNM4_GRIHO</name>
<evidence type="ECO:0000313" key="3">
    <source>
        <dbReference type="Proteomes" id="UP000254512"/>
    </source>
</evidence>